<dbReference type="EnsemblMetazoa" id="XM_003427376">
    <property type="protein sequence ID" value="XP_003427424"/>
    <property type="gene ID" value="LOC100679036"/>
</dbReference>
<dbReference type="KEGG" id="nvi:100679036"/>
<name>A0A7M7GEM6_NASVI</name>
<dbReference type="OrthoDB" id="272549at2759"/>
<dbReference type="InterPro" id="IPR052201">
    <property type="entry name" value="LRR-containing_regulator"/>
</dbReference>
<protein>
    <submittedName>
        <fullName evidence="2">Uncharacterized protein</fullName>
    </submittedName>
</protein>
<organism evidence="2 3">
    <name type="scientific">Nasonia vitripennis</name>
    <name type="common">Parasitic wasp</name>
    <dbReference type="NCBI Taxonomy" id="7425"/>
    <lineage>
        <taxon>Eukaryota</taxon>
        <taxon>Metazoa</taxon>
        <taxon>Ecdysozoa</taxon>
        <taxon>Arthropoda</taxon>
        <taxon>Hexapoda</taxon>
        <taxon>Insecta</taxon>
        <taxon>Pterygota</taxon>
        <taxon>Neoptera</taxon>
        <taxon>Endopterygota</taxon>
        <taxon>Hymenoptera</taxon>
        <taxon>Apocrita</taxon>
        <taxon>Proctotrupomorpha</taxon>
        <taxon>Chalcidoidea</taxon>
        <taxon>Pteromalidae</taxon>
        <taxon>Pteromalinae</taxon>
        <taxon>Nasonia</taxon>
    </lineage>
</organism>
<dbReference type="AlphaFoldDB" id="A0A7M7GEM6"/>
<dbReference type="InterPro" id="IPR032675">
    <property type="entry name" value="LRR_dom_sf"/>
</dbReference>
<proteinExistence type="predicted"/>
<keyword evidence="3" id="KW-1185">Reference proteome</keyword>
<dbReference type="PANTHER" id="PTHR24111:SF0">
    <property type="entry name" value="LEUCINE-RICH REPEAT-CONTAINING PROTEIN"/>
    <property type="match status" value="1"/>
</dbReference>
<reference evidence="2" key="1">
    <citation type="submission" date="2021-01" db="UniProtKB">
        <authorList>
            <consortium name="EnsemblMetazoa"/>
        </authorList>
    </citation>
    <scope>IDENTIFICATION</scope>
</reference>
<dbReference type="InterPro" id="IPR001611">
    <property type="entry name" value="Leu-rich_rpt"/>
</dbReference>
<dbReference type="InParanoid" id="A0A7M7GEM6"/>
<dbReference type="GeneID" id="100679036"/>
<dbReference type="Pfam" id="PF13516">
    <property type="entry name" value="LRR_6"/>
    <property type="match status" value="2"/>
</dbReference>
<evidence type="ECO:0000256" key="1">
    <source>
        <dbReference type="ARBA" id="ARBA00022737"/>
    </source>
</evidence>
<dbReference type="SMART" id="SM00368">
    <property type="entry name" value="LRR_RI"/>
    <property type="match status" value="3"/>
</dbReference>
<evidence type="ECO:0000313" key="2">
    <source>
        <dbReference type="EnsemblMetazoa" id="XP_003427424"/>
    </source>
</evidence>
<keyword evidence="1" id="KW-0677">Repeat</keyword>
<dbReference type="Gene3D" id="3.80.10.10">
    <property type="entry name" value="Ribonuclease Inhibitor"/>
    <property type="match status" value="1"/>
</dbReference>
<dbReference type="RefSeq" id="XP_003427424.2">
    <property type="nucleotide sequence ID" value="XM_003427376.5"/>
</dbReference>
<dbReference type="PANTHER" id="PTHR24111">
    <property type="entry name" value="LEUCINE-RICH REPEAT-CONTAINING PROTEIN 34"/>
    <property type="match status" value="1"/>
</dbReference>
<dbReference type="SMR" id="A0A7M7GEM6"/>
<dbReference type="SUPFAM" id="SSF52047">
    <property type="entry name" value="RNI-like"/>
    <property type="match status" value="1"/>
</dbReference>
<sequence>MDNVRRHVDKYGYLTFTTPKLSNVDSSDEEMEERTSFSMSYPSDSIPVCGKKRENAKCTFIIRDIFLACNCKKNANGTRNLILNGRDLEAKIGRRFKNWDVPYLTIFLSKNYNITKLHLVSNHIDSAGFMSLIDYVISHEYIDELDLRNNKVGEPGINYMYRQQDKLKLRVLRLSGNKIGVKCSKIIALTIANNIAIKRLDVAEIDQTESSLIYFTTVLRSDQHIFNETLKILDLSCPIPQCRYSKFDSSHIANAIGLMLRYNVSLEELYLQKFDFSCHEIEELITNAEHNKTLKLLDLSCNNIGDFGAKSISTWLEKRPSLRALLLSRNMISNHGISELSKGIELSKLMMIDVSYNHFDDVGGVELLRSFKKSPMVESFKIFGNDVAHNTAKIIEKWLQANIINQENIDIRPYQLSDNLHLAYYLTEKSTSNDIF</sequence>
<accession>A0A7M7GEM6</accession>
<dbReference type="Proteomes" id="UP000002358">
    <property type="component" value="Chromosome 1"/>
</dbReference>
<evidence type="ECO:0000313" key="3">
    <source>
        <dbReference type="Proteomes" id="UP000002358"/>
    </source>
</evidence>